<keyword evidence="3" id="KW-1185">Reference proteome</keyword>
<dbReference type="OMA" id="QTEEWVA"/>
<evidence type="ECO:0000313" key="2">
    <source>
        <dbReference type="EMBL" id="CCC08227.1"/>
    </source>
</evidence>
<accession>F7VRU1</accession>
<feature type="region of interest" description="Disordered" evidence="1">
    <location>
        <begin position="253"/>
        <end position="302"/>
    </location>
</feature>
<dbReference type="Proteomes" id="UP000001881">
    <property type="component" value="Unassembled WGS sequence"/>
</dbReference>
<sequence>MADLLPSTPPSRLPDHGDDVHPPRDVNYESTQPYSLSSQEEQREFGNGILDTASFTTDDDRHIKINLYARTGVVAWTDDSEEEHHTSELHMDLHMDTGKKQALFALHGSIRLRNNNNKQTNIVLFIYPERIRSIKTSRTRPPVPVMQEGHEHHFIALHFTMSRPPSFVVPKGSPLEPKARYQGIFNDIKSLGTVRQFTVYLNILNLTPEAREHLALLPSVFSSGRFGSMETDEERTCLDTLFPTGLGEVIDPRRIPVPAGSSTGQTLAEMAEETAAEPTGVIAPPYPKDGSGTAPRYSASNVRKRRCTSELLSRSPTNKHILLAIRRVLDRTANLDSRVKQVEKLIAECLNVDNTCRYDTEEAEHIFGHMNDRIDDQMHDVRCELEGTLLTQTEEWVAETVESVQEELRKEIEEVWVDDILQDMTVKVEKMVKSEVLKDMAQAMKVMKSARAAREDGVKPTTTTRKRRMSNTTTASTITASTQSTATSTKQPTFSAPTLLAGAKEVHAAMQDIQKRYSAKISTEEMMRVLDFLSEASSFTAIKYLACSNDLRWLYVQRWAKVEGG</sequence>
<evidence type="ECO:0000256" key="1">
    <source>
        <dbReference type="SAM" id="MobiDB-lite"/>
    </source>
</evidence>
<feature type="compositionally biased region" description="Basic and acidic residues" evidence="1">
    <location>
        <begin position="13"/>
        <end position="27"/>
    </location>
</feature>
<organism evidence="2 3">
    <name type="scientific">Sordaria macrospora (strain ATCC MYA-333 / DSM 997 / K(L3346) / K-hell)</name>
    <dbReference type="NCBI Taxonomy" id="771870"/>
    <lineage>
        <taxon>Eukaryota</taxon>
        <taxon>Fungi</taxon>
        <taxon>Dikarya</taxon>
        <taxon>Ascomycota</taxon>
        <taxon>Pezizomycotina</taxon>
        <taxon>Sordariomycetes</taxon>
        <taxon>Sordariomycetidae</taxon>
        <taxon>Sordariales</taxon>
        <taxon>Sordariaceae</taxon>
        <taxon>Sordaria</taxon>
    </lineage>
</organism>
<feature type="compositionally biased region" description="Polar residues" evidence="1">
    <location>
        <begin position="28"/>
        <end position="39"/>
    </location>
</feature>
<dbReference type="EMBL" id="CABT02000005">
    <property type="protein sequence ID" value="CCC08227.1"/>
    <property type="molecule type" value="Genomic_DNA"/>
</dbReference>
<dbReference type="HOGENOM" id="CLU_035521_0_0_1"/>
<reference evidence="2 3" key="1">
    <citation type="journal article" date="2010" name="PLoS Genet.">
        <title>De novo assembly of a 40 Mb eukaryotic genome from short sequence reads: Sordaria macrospora, a model organism for fungal morphogenesis.</title>
        <authorList>
            <person name="Nowrousian M."/>
            <person name="Stajich J."/>
            <person name="Chu M."/>
            <person name="Engh I."/>
            <person name="Espagne E."/>
            <person name="Halliday K."/>
            <person name="Kamerewerd J."/>
            <person name="Kempken F."/>
            <person name="Knab B."/>
            <person name="Kuo H.C."/>
            <person name="Osiewacz H.D."/>
            <person name="Poeggeler S."/>
            <person name="Read N."/>
            <person name="Seiler S."/>
            <person name="Smith K."/>
            <person name="Zickler D."/>
            <person name="Kueck U."/>
            <person name="Freitag M."/>
        </authorList>
    </citation>
    <scope>NUCLEOTIDE SEQUENCE [LARGE SCALE GENOMIC DNA]</scope>
    <source>
        <strain evidence="3">ATCC MYA-333 / DSM 997 / K(L3346) / K-hell</strain>
        <tissue evidence="2">Mycelium</tissue>
    </source>
</reference>
<dbReference type="InParanoid" id="F7VRU1"/>
<dbReference type="STRING" id="771870.F7VRU1"/>
<dbReference type="AlphaFoldDB" id="F7VRU1"/>
<feature type="compositionally biased region" description="Low complexity" evidence="1">
    <location>
        <begin position="470"/>
        <end position="489"/>
    </location>
</feature>
<gene>
    <name evidence="2" type="ORF">SMAC_01775</name>
</gene>
<comment type="caution">
    <text evidence="2">The sequence shown here is derived from an EMBL/GenBank/DDBJ whole genome shotgun (WGS) entry which is preliminary data.</text>
</comment>
<dbReference type="OrthoDB" id="47007at2759"/>
<feature type="region of interest" description="Disordered" evidence="1">
    <location>
        <begin position="448"/>
        <end position="492"/>
    </location>
</feature>
<proteinExistence type="predicted"/>
<name>F7VRU1_SORMK</name>
<protein>
    <submittedName>
        <fullName evidence="2">WGS project CABT00000000 data, contig 2.5</fullName>
    </submittedName>
</protein>
<evidence type="ECO:0000313" key="3">
    <source>
        <dbReference type="Proteomes" id="UP000001881"/>
    </source>
</evidence>
<dbReference type="eggNOG" id="ENOG502RJ31">
    <property type="taxonomic scope" value="Eukaryota"/>
</dbReference>
<feature type="region of interest" description="Disordered" evidence="1">
    <location>
        <begin position="1"/>
        <end position="43"/>
    </location>
</feature>
<dbReference type="VEuPathDB" id="FungiDB:SMAC_01775"/>